<dbReference type="Proteomes" id="UP001164539">
    <property type="component" value="Chromosome 13"/>
</dbReference>
<organism evidence="1 2">
    <name type="scientific">Melia azedarach</name>
    <name type="common">Chinaberry tree</name>
    <dbReference type="NCBI Taxonomy" id="155640"/>
    <lineage>
        <taxon>Eukaryota</taxon>
        <taxon>Viridiplantae</taxon>
        <taxon>Streptophyta</taxon>
        <taxon>Embryophyta</taxon>
        <taxon>Tracheophyta</taxon>
        <taxon>Spermatophyta</taxon>
        <taxon>Magnoliopsida</taxon>
        <taxon>eudicotyledons</taxon>
        <taxon>Gunneridae</taxon>
        <taxon>Pentapetalae</taxon>
        <taxon>rosids</taxon>
        <taxon>malvids</taxon>
        <taxon>Sapindales</taxon>
        <taxon>Meliaceae</taxon>
        <taxon>Melia</taxon>
    </lineage>
</organism>
<comment type="caution">
    <text evidence="1">The sequence shown here is derived from an EMBL/GenBank/DDBJ whole genome shotgun (WGS) entry which is preliminary data.</text>
</comment>
<reference evidence="1 2" key="1">
    <citation type="journal article" date="2023" name="Science">
        <title>Complex scaffold remodeling in plant triterpene biosynthesis.</title>
        <authorList>
            <person name="De La Pena R."/>
            <person name="Hodgson H."/>
            <person name="Liu J.C."/>
            <person name="Stephenson M.J."/>
            <person name="Martin A.C."/>
            <person name="Owen C."/>
            <person name="Harkess A."/>
            <person name="Leebens-Mack J."/>
            <person name="Jimenez L.E."/>
            <person name="Osbourn A."/>
            <person name="Sattely E.S."/>
        </authorList>
    </citation>
    <scope>NUCLEOTIDE SEQUENCE [LARGE SCALE GENOMIC DNA]</scope>
    <source>
        <strain evidence="2">cv. JPN11</strain>
        <tissue evidence="1">Leaf</tissue>
    </source>
</reference>
<evidence type="ECO:0000313" key="1">
    <source>
        <dbReference type="EMBL" id="KAJ4704040.1"/>
    </source>
</evidence>
<keyword evidence="2" id="KW-1185">Reference proteome</keyword>
<proteinExistence type="predicted"/>
<accession>A0ACC1X1G1</accession>
<gene>
    <name evidence="1" type="ORF">OWV82_023858</name>
</gene>
<evidence type="ECO:0000313" key="2">
    <source>
        <dbReference type="Proteomes" id="UP001164539"/>
    </source>
</evidence>
<protein>
    <submittedName>
        <fullName evidence="1">F-box protein</fullName>
    </submittedName>
</protein>
<dbReference type="EMBL" id="CM051406">
    <property type="protein sequence ID" value="KAJ4704040.1"/>
    <property type="molecule type" value="Genomic_DNA"/>
</dbReference>
<name>A0ACC1X1G1_MELAZ</name>
<sequence length="404" mass="46471">MFEKSSNLFPHVSANLPADLITDIFSRLPVKSLSRFKSVSKSMYALIHNPIFVKKHLSRAMQTDPNLILRNEFKLFFVSVGKESISKAHRIQLPFAILSLDNVEISGSCNGLVCISDQQCNEDIFLYNPSTKLYNKLPVPKFDVPTIGTSCFTSLGFGYHQAEDDYKVIRSVYLYDKPFVNIDSYECEARVYSLKSDEWKKIGAIPFHISSRAAVPFRDEFLIWKASRGLGRGMSVLVVAFDMNKDEFVEIQQPEVRDKMNQFQIEVGVVNGEFSLFHMWRSERVEIWTMKEFGVKDSWRKLLVIGKELILDEFFVHLKPVCLMKNINGKILIEKSEGELILYDFQNEIAEDFNIKGAPRWFSVYTCVGSLVSPFSSSPDLLKLQDNEDQNHKEIDMNDVRVHE</sequence>